<dbReference type="GO" id="GO:0004674">
    <property type="term" value="F:protein serine/threonine kinase activity"/>
    <property type="evidence" value="ECO:0007669"/>
    <property type="project" value="UniProtKB-KW"/>
</dbReference>
<feature type="region of interest" description="Disordered" evidence="8">
    <location>
        <begin position="734"/>
        <end position="753"/>
    </location>
</feature>
<evidence type="ECO:0000256" key="4">
    <source>
        <dbReference type="ARBA" id="ARBA00022741"/>
    </source>
</evidence>
<protein>
    <recommendedName>
        <fullName evidence="1">non-specific serine/threonine protein kinase</fullName>
        <ecNumber evidence="1">2.7.11.1</ecNumber>
    </recommendedName>
</protein>
<gene>
    <name evidence="10" type="ORF">GCM10010305_41460</name>
</gene>
<keyword evidence="5 10" id="KW-0418">Kinase</keyword>
<dbReference type="InterPro" id="IPR000719">
    <property type="entry name" value="Prot_kinase_dom"/>
</dbReference>
<dbReference type="GO" id="GO:0005524">
    <property type="term" value="F:ATP binding"/>
    <property type="evidence" value="ECO:0007669"/>
    <property type="project" value="UniProtKB-UniRule"/>
</dbReference>
<keyword evidence="4 7" id="KW-0547">Nucleotide-binding</keyword>
<dbReference type="SUPFAM" id="SSF48452">
    <property type="entry name" value="TPR-like"/>
    <property type="match status" value="3"/>
</dbReference>
<dbReference type="AlphaFoldDB" id="A0A918T4U5"/>
<dbReference type="FunFam" id="1.10.510.10:FF:000021">
    <property type="entry name" value="Serine/threonine protein kinase"/>
    <property type="match status" value="1"/>
</dbReference>
<dbReference type="InterPro" id="IPR011990">
    <property type="entry name" value="TPR-like_helical_dom_sf"/>
</dbReference>
<dbReference type="EMBL" id="BMUL01000010">
    <property type="protein sequence ID" value="GHA93398.1"/>
    <property type="molecule type" value="Genomic_DNA"/>
</dbReference>
<dbReference type="Pfam" id="PF13424">
    <property type="entry name" value="TPR_12"/>
    <property type="match status" value="3"/>
</dbReference>
<dbReference type="PROSITE" id="PS50011">
    <property type="entry name" value="PROTEIN_KINASE_DOM"/>
    <property type="match status" value="1"/>
</dbReference>
<accession>A0A918T4U5</accession>
<feature type="compositionally biased region" description="Basic and acidic residues" evidence="8">
    <location>
        <begin position="266"/>
        <end position="276"/>
    </location>
</feature>
<dbReference type="RefSeq" id="WP_189979530.1">
    <property type="nucleotide sequence ID" value="NZ_BMUL01000010.1"/>
</dbReference>
<feature type="binding site" evidence="7">
    <location>
        <position position="40"/>
    </location>
    <ligand>
        <name>ATP</name>
        <dbReference type="ChEBI" id="CHEBI:30616"/>
    </ligand>
</feature>
<feature type="compositionally biased region" description="Pro residues" evidence="8">
    <location>
        <begin position="290"/>
        <end position="301"/>
    </location>
</feature>
<dbReference type="PANTHER" id="PTHR46082:SF6">
    <property type="entry name" value="AAA+ ATPASE DOMAIN-CONTAINING PROTEIN-RELATED"/>
    <property type="match status" value="1"/>
</dbReference>
<feature type="compositionally biased region" description="Low complexity" evidence="8">
    <location>
        <begin position="302"/>
        <end position="336"/>
    </location>
</feature>
<dbReference type="Pfam" id="PF00069">
    <property type="entry name" value="Pkinase"/>
    <property type="match status" value="1"/>
</dbReference>
<proteinExistence type="predicted"/>
<dbReference type="InterPro" id="IPR011009">
    <property type="entry name" value="Kinase-like_dom_sf"/>
</dbReference>
<dbReference type="InterPro" id="IPR017441">
    <property type="entry name" value="Protein_kinase_ATP_BS"/>
</dbReference>
<evidence type="ECO:0000256" key="8">
    <source>
        <dbReference type="SAM" id="MobiDB-lite"/>
    </source>
</evidence>
<evidence type="ECO:0000259" key="9">
    <source>
        <dbReference type="PROSITE" id="PS50011"/>
    </source>
</evidence>
<dbReference type="PANTHER" id="PTHR46082">
    <property type="entry name" value="ATP/GTP-BINDING PROTEIN-RELATED"/>
    <property type="match status" value="1"/>
</dbReference>
<evidence type="ECO:0000256" key="3">
    <source>
        <dbReference type="ARBA" id="ARBA00022679"/>
    </source>
</evidence>
<dbReference type="Pfam" id="PF13374">
    <property type="entry name" value="TPR_10"/>
    <property type="match status" value="1"/>
</dbReference>
<evidence type="ECO:0000313" key="11">
    <source>
        <dbReference type="Proteomes" id="UP000644020"/>
    </source>
</evidence>
<keyword evidence="6 7" id="KW-0067">ATP-binding</keyword>
<evidence type="ECO:0000256" key="5">
    <source>
        <dbReference type="ARBA" id="ARBA00022777"/>
    </source>
</evidence>
<feature type="region of interest" description="Disordered" evidence="8">
    <location>
        <begin position="266"/>
        <end position="370"/>
    </location>
</feature>
<evidence type="ECO:0000313" key="10">
    <source>
        <dbReference type="EMBL" id="GHA93398.1"/>
    </source>
</evidence>
<keyword evidence="11" id="KW-1185">Reference proteome</keyword>
<dbReference type="Gene3D" id="1.10.510.10">
    <property type="entry name" value="Transferase(Phosphotransferase) domain 1"/>
    <property type="match status" value="1"/>
</dbReference>
<organism evidence="10 11">
    <name type="scientific">Streptomyces termitum</name>
    <dbReference type="NCBI Taxonomy" id="67368"/>
    <lineage>
        <taxon>Bacteria</taxon>
        <taxon>Bacillati</taxon>
        <taxon>Actinomycetota</taxon>
        <taxon>Actinomycetes</taxon>
        <taxon>Kitasatosporales</taxon>
        <taxon>Streptomycetaceae</taxon>
        <taxon>Streptomyces</taxon>
    </lineage>
</organism>
<dbReference type="Gene3D" id="3.30.200.20">
    <property type="entry name" value="Phosphorylase Kinase, domain 1"/>
    <property type="match status" value="1"/>
</dbReference>
<reference evidence="10" key="2">
    <citation type="submission" date="2020-09" db="EMBL/GenBank/DDBJ databases">
        <authorList>
            <person name="Sun Q."/>
            <person name="Ohkuma M."/>
        </authorList>
    </citation>
    <scope>NUCLEOTIDE SEQUENCE</scope>
    <source>
        <strain evidence="10">JCM 4518</strain>
    </source>
</reference>
<feature type="domain" description="Protein kinase" evidence="9">
    <location>
        <begin position="11"/>
        <end position="279"/>
    </location>
</feature>
<dbReference type="InterPro" id="IPR053137">
    <property type="entry name" value="NLR-like"/>
</dbReference>
<comment type="caution">
    <text evidence="10">The sequence shown here is derived from an EMBL/GenBank/DDBJ whole genome shotgun (WGS) entry which is preliminary data.</text>
</comment>
<reference evidence="10" key="1">
    <citation type="journal article" date="2014" name="Int. J. Syst. Evol. Microbiol.">
        <title>Complete genome sequence of Corynebacterium casei LMG S-19264T (=DSM 44701T), isolated from a smear-ripened cheese.</title>
        <authorList>
            <consortium name="US DOE Joint Genome Institute (JGI-PGF)"/>
            <person name="Walter F."/>
            <person name="Albersmeier A."/>
            <person name="Kalinowski J."/>
            <person name="Ruckert C."/>
        </authorList>
    </citation>
    <scope>NUCLEOTIDE SEQUENCE</scope>
    <source>
        <strain evidence="10">JCM 4518</strain>
    </source>
</reference>
<keyword evidence="3" id="KW-0808">Transferase</keyword>
<dbReference type="CDD" id="cd14014">
    <property type="entry name" value="STKc_PknB_like"/>
    <property type="match status" value="1"/>
</dbReference>
<dbReference type="SMART" id="SM00220">
    <property type="entry name" value="S_TKc"/>
    <property type="match status" value="1"/>
</dbReference>
<dbReference type="PROSITE" id="PS00107">
    <property type="entry name" value="PROTEIN_KINASE_ATP"/>
    <property type="match status" value="1"/>
</dbReference>
<feature type="compositionally biased region" description="Pro residues" evidence="8">
    <location>
        <begin position="744"/>
        <end position="753"/>
    </location>
</feature>
<dbReference type="EC" id="2.7.11.1" evidence="1"/>
<evidence type="ECO:0000256" key="1">
    <source>
        <dbReference type="ARBA" id="ARBA00012513"/>
    </source>
</evidence>
<dbReference type="SUPFAM" id="SSF56112">
    <property type="entry name" value="Protein kinase-like (PK-like)"/>
    <property type="match status" value="1"/>
</dbReference>
<sequence>MGESGLIRERYRLHEVIGRGGMGEVWRATDEALGRGVAVKRLKPLGPHQDAGVQTVVRERFRREARVAAALQHRGVTVVHDFGEYEGVLFLVMELLEGQNLSQLLTANARSPLPVHEVVDIADQVADALEYTHRMGIVHRDLKPANIMRLRDGTVKICDFGIARLGADMGFTSRLTGTGIAMGTPHYMSPEQIGGGDIDHRSDLYSLGCVLYELATGAPPFDLDDSWAVLVGHRDTVPSPPRSHRSELPEYFDRLVVDLLAKVPDQRPRDASDLRRRIVTGRTVTGGGRPLPPPPADPPHPADGTGTTAAGEGAPPAWARTLTAGPRPAAPGAPRATGHDPAAAVLTTEWTTARPRHDGPTLTTPRPPADATPELLAVLAARHRAGLGLGRLGRWSEAEELHRSVAGDRTRALGPDHPDTLASAYEAAFALARLGRTDEALGAFGRVAEARARVLGPDHSDTLAARQERAYVLGRLGRHAEAHALYEDILAVRERTAGAEHPDTLRCRHNLAHTLGRLGRLEESYRTALAVADTRARLLGPEHPDTLVTRHELAHTLARMGRPEEALEQYRVVAEGRAAAFGPDHPDTLAARYETSACLGRLGRFADALAVCRDLAAVRTRTQGADAPETLRVRHALAVHLTRLGQWQEALDTVQEVHAARRRVLGADHPDTLRSRREAAVVLGRLGRWDEALPSLRSLSEARARTLGPLHPDTLAALADLTHCLDRLGRHTEAEAVRRGGPGAGPPTAPGAA</sequence>
<evidence type="ECO:0000256" key="6">
    <source>
        <dbReference type="ARBA" id="ARBA00022840"/>
    </source>
</evidence>
<name>A0A918T4U5_9ACTN</name>
<dbReference type="Gene3D" id="1.25.40.10">
    <property type="entry name" value="Tetratricopeptide repeat domain"/>
    <property type="match status" value="2"/>
</dbReference>
<dbReference type="Proteomes" id="UP000644020">
    <property type="component" value="Unassembled WGS sequence"/>
</dbReference>
<evidence type="ECO:0000256" key="2">
    <source>
        <dbReference type="ARBA" id="ARBA00022527"/>
    </source>
</evidence>
<keyword evidence="2 10" id="KW-0723">Serine/threonine-protein kinase</keyword>
<evidence type="ECO:0000256" key="7">
    <source>
        <dbReference type="PROSITE-ProRule" id="PRU10141"/>
    </source>
</evidence>